<dbReference type="Proteomes" id="UP000053989">
    <property type="component" value="Unassembled WGS sequence"/>
</dbReference>
<protein>
    <submittedName>
        <fullName evidence="1">Uncharacterized protein</fullName>
    </submittedName>
</protein>
<evidence type="ECO:0000313" key="2">
    <source>
        <dbReference type="Proteomes" id="UP000053989"/>
    </source>
</evidence>
<proteinExistence type="predicted"/>
<reference evidence="2" key="2">
    <citation type="submission" date="2015-01" db="EMBL/GenBank/DDBJ databases">
        <title>Evolutionary Origins and Diversification of the Mycorrhizal Mutualists.</title>
        <authorList>
            <consortium name="DOE Joint Genome Institute"/>
            <consortium name="Mycorrhizal Genomics Consortium"/>
            <person name="Kohler A."/>
            <person name="Kuo A."/>
            <person name="Nagy L.G."/>
            <person name="Floudas D."/>
            <person name="Copeland A."/>
            <person name="Barry K.W."/>
            <person name="Cichocki N."/>
            <person name="Veneault-Fourrey C."/>
            <person name="LaButti K."/>
            <person name="Lindquist E.A."/>
            <person name="Lipzen A."/>
            <person name="Lundell T."/>
            <person name="Morin E."/>
            <person name="Murat C."/>
            <person name="Riley R."/>
            <person name="Ohm R."/>
            <person name="Sun H."/>
            <person name="Tunlid A."/>
            <person name="Henrissat B."/>
            <person name="Grigoriev I.V."/>
            <person name="Hibbett D.S."/>
            <person name="Martin F."/>
        </authorList>
    </citation>
    <scope>NUCLEOTIDE SEQUENCE [LARGE SCALE GENOMIC DNA]</scope>
    <source>
        <strain evidence="2">Foug A</strain>
    </source>
</reference>
<evidence type="ECO:0000313" key="1">
    <source>
        <dbReference type="EMBL" id="KIM67156.1"/>
    </source>
</evidence>
<accession>A0A0C3EGW2</accession>
<name>A0A0C3EGW2_9AGAM</name>
<sequence>MSFACGIGVRTSRRSAGSGYALRYLAKEKLAVMALISVIIGGCRARPDSQPIDSVRWGQYLMGNDRRGGY</sequence>
<dbReference type="HOGENOM" id="CLU_2759271_0_0_1"/>
<keyword evidence="2" id="KW-1185">Reference proteome</keyword>
<dbReference type="EMBL" id="KN822014">
    <property type="protein sequence ID" value="KIM67156.1"/>
    <property type="molecule type" value="Genomic_DNA"/>
</dbReference>
<dbReference type="InParanoid" id="A0A0C3EGW2"/>
<dbReference type="AlphaFoldDB" id="A0A0C3EGW2"/>
<organism evidence="1 2">
    <name type="scientific">Scleroderma citrinum Foug A</name>
    <dbReference type="NCBI Taxonomy" id="1036808"/>
    <lineage>
        <taxon>Eukaryota</taxon>
        <taxon>Fungi</taxon>
        <taxon>Dikarya</taxon>
        <taxon>Basidiomycota</taxon>
        <taxon>Agaricomycotina</taxon>
        <taxon>Agaricomycetes</taxon>
        <taxon>Agaricomycetidae</taxon>
        <taxon>Boletales</taxon>
        <taxon>Sclerodermatineae</taxon>
        <taxon>Sclerodermataceae</taxon>
        <taxon>Scleroderma</taxon>
    </lineage>
</organism>
<gene>
    <name evidence="1" type="ORF">SCLCIDRAFT_1210646</name>
</gene>
<reference evidence="1 2" key="1">
    <citation type="submission" date="2014-04" db="EMBL/GenBank/DDBJ databases">
        <authorList>
            <consortium name="DOE Joint Genome Institute"/>
            <person name="Kuo A."/>
            <person name="Kohler A."/>
            <person name="Nagy L.G."/>
            <person name="Floudas D."/>
            <person name="Copeland A."/>
            <person name="Barry K.W."/>
            <person name="Cichocki N."/>
            <person name="Veneault-Fourrey C."/>
            <person name="LaButti K."/>
            <person name="Lindquist E.A."/>
            <person name="Lipzen A."/>
            <person name="Lundell T."/>
            <person name="Morin E."/>
            <person name="Murat C."/>
            <person name="Sun H."/>
            <person name="Tunlid A."/>
            <person name="Henrissat B."/>
            <person name="Grigoriev I.V."/>
            <person name="Hibbett D.S."/>
            <person name="Martin F."/>
            <person name="Nordberg H.P."/>
            <person name="Cantor M.N."/>
            <person name="Hua S.X."/>
        </authorList>
    </citation>
    <scope>NUCLEOTIDE SEQUENCE [LARGE SCALE GENOMIC DNA]</scope>
    <source>
        <strain evidence="1 2">Foug A</strain>
    </source>
</reference>